<dbReference type="STRING" id="1271860.SAMN05216174_12725"/>
<evidence type="ECO:0000313" key="3">
    <source>
        <dbReference type="Proteomes" id="UP000199501"/>
    </source>
</evidence>
<dbReference type="OrthoDB" id="4310309at2"/>
<dbReference type="RefSeq" id="WP_139191079.1">
    <property type="nucleotide sequence ID" value="NZ_FMZZ01000027.1"/>
</dbReference>
<proteinExistence type="predicted"/>
<feature type="chain" id="PRO_5011591507" evidence="1">
    <location>
        <begin position="25"/>
        <end position="384"/>
    </location>
</feature>
<evidence type="ECO:0000256" key="1">
    <source>
        <dbReference type="SAM" id="SignalP"/>
    </source>
</evidence>
<keyword evidence="3" id="KW-1185">Reference proteome</keyword>
<organism evidence="2 3">
    <name type="scientific">Actinokineospora iranica</name>
    <dbReference type="NCBI Taxonomy" id="1271860"/>
    <lineage>
        <taxon>Bacteria</taxon>
        <taxon>Bacillati</taxon>
        <taxon>Actinomycetota</taxon>
        <taxon>Actinomycetes</taxon>
        <taxon>Pseudonocardiales</taxon>
        <taxon>Pseudonocardiaceae</taxon>
        <taxon>Actinokineospora</taxon>
    </lineage>
</organism>
<dbReference type="EMBL" id="FMZZ01000027">
    <property type="protein sequence ID" value="SDD99503.1"/>
    <property type="molecule type" value="Genomic_DNA"/>
</dbReference>
<dbReference type="Proteomes" id="UP000199501">
    <property type="component" value="Unassembled WGS sequence"/>
</dbReference>
<gene>
    <name evidence="2" type="ORF">SAMN05216174_12725</name>
</gene>
<reference evidence="3" key="1">
    <citation type="submission" date="2016-10" db="EMBL/GenBank/DDBJ databases">
        <authorList>
            <person name="Varghese N."/>
            <person name="Submissions S."/>
        </authorList>
    </citation>
    <scope>NUCLEOTIDE SEQUENCE [LARGE SCALE GENOMIC DNA]</scope>
    <source>
        <strain evidence="3">IBRC-M 10403</strain>
    </source>
</reference>
<dbReference type="AlphaFoldDB" id="A0A1G6ZB25"/>
<keyword evidence="1" id="KW-0732">Signal</keyword>
<accession>A0A1G6ZB25</accession>
<protein>
    <submittedName>
        <fullName evidence="2">Uncharacterized protein</fullName>
    </submittedName>
</protein>
<sequence length="384" mass="39941">MRIAAPVCVLAAVAAVLAPLPAAALPGLSVTVAALPMPAGLDRGAGLRVTEVGQIVGTAGTRTAPWSRALSWRLGRVTDLGAGQAVDANVFGHAVGAEQDTTAPGFVTKATLWRDGHTVRLVPQAEHSTAVRINDRGEVLVTYRLPGTTGKRVGVWRRGTVTELAVPGPVPENLDEVVWNAEGQVAGAVRNFQGNEPSYAFRCDTSGACARLPALNPEGDQAVLVTGIDRAGQVYGFTVSPAGVHTAVRWTGDRAVPLPALTSTSTMVVGISPHGDYAVGLGTDGDGVPRVLRWHAGQVTDLGVQPAATLPIAVNDRGDVLVYSITSLTQVRSWVWRAGRRIDLPTLGGDHARAYSLNNLGQAVGESRTADGATVPAVWTLPLV</sequence>
<feature type="signal peptide" evidence="1">
    <location>
        <begin position="1"/>
        <end position="24"/>
    </location>
</feature>
<evidence type="ECO:0000313" key="2">
    <source>
        <dbReference type="EMBL" id="SDD99503.1"/>
    </source>
</evidence>
<name>A0A1G6ZB25_9PSEU</name>